<evidence type="ECO:0000256" key="1">
    <source>
        <dbReference type="SAM" id="MobiDB-lite"/>
    </source>
</evidence>
<proteinExistence type="predicted"/>
<feature type="compositionally biased region" description="Polar residues" evidence="1">
    <location>
        <begin position="15"/>
        <end position="26"/>
    </location>
</feature>
<feature type="region of interest" description="Disordered" evidence="1">
    <location>
        <begin position="1"/>
        <end position="104"/>
    </location>
</feature>
<feature type="compositionally biased region" description="Low complexity" evidence="1">
    <location>
        <begin position="27"/>
        <end position="47"/>
    </location>
</feature>
<accession>A0A914QN38</accession>
<dbReference type="WBParaSite" id="PDA_v2.g5061.t1">
    <property type="protein sequence ID" value="PDA_v2.g5061.t1"/>
    <property type="gene ID" value="PDA_v2.g5061"/>
</dbReference>
<organism evidence="2 3">
    <name type="scientific">Panagrolaimus davidi</name>
    <dbReference type="NCBI Taxonomy" id="227884"/>
    <lineage>
        <taxon>Eukaryota</taxon>
        <taxon>Metazoa</taxon>
        <taxon>Ecdysozoa</taxon>
        <taxon>Nematoda</taxon>
        <taxon>Chromadorea</taxon>
        <taxon>Rhabditida</taxon>
        <taxon>Tylenchina</taxon>
        <taxon>Panagrolaimomorpha</taxon>
        <taxon>Panagrolaimoidea</taxon>
        <taxon>Panagrolaimidae</taxon>
        <taxon>Panagrolaimus</taxon>
    </lineage>
</organism>
<evidence type="ECO:0000313" key="2">
    <source>
        <dbReference type="Proteomes" id="UP000887578"/>
    </source>
</evidence>
<protein>
    <submittedName>
        <fullName evidence="3">Uncharacterized protein</fullName>
    </submittedName>
</protein>
<dbReference type="AlphaFoldDB" id="A0A914QN38"/>
<dbReference type="Proteomes" id="UP000887578">
    <property type="component" value="Unplaced"/>
</dbReference>
<name>A0A914QN38_9BILA</name>
<evidence type="ECO:0000313" key="3">
    <source>
        <dbReference type="WBParaSite" id="PDA_v2.g5061.t1"/>
    </source>
</evidence>
<sequence>MPFNTSVPEVRGFPGSQSSDHINPSCTTPRRTPSRIPRITRTTESSINMETSAVDEVQNTYSLAERQEDDTFNPTRAESGENDTAAGNNENDASASGSQSTENPAMEKGFLQRPLNHIDGVNRGKFLGAIYSKNQNIMDKTFAAMTTTPFIFYDINIHERMRNPKTIAAFVLISPTGLADYDIRVGQIARDVCQNNPITREIVRPLIRHLNEITHGNFFDYLITPDGPLLAAIRKREARQSISNGFPRAKKMKPMLPEVPMGDVETAANAAAAAQTQEEVAAIIKNSRQLENDFAYTLENIYKLPMFNISNTLEKFAPAIAALASDHNILSADDQVHASTDLLRTTDLLLQLVGIYFKKKAFASIDRLVVSSQDLPSVDEMIDRRRAIKQIAPMIFVIQNAHGTDYFVSTDDFALKVPGNFGDALHYLTALHYVLYIEYAKELLHFNVFLENLCGINIKKMPKSRLNLKLDLDTKMKNISQEPQ</sequence>
<feature type="compositionally biased region" description="Polar residues" evidence="1">
    <location>
        <begin position="85"/>
        <end position="103"/>
    </location>
</feature>
<reference evidence="3" key="1">
    <citation type="submission" date="2022-11" db="UniProtKB">
        <authorList>
            <consortium name="WormBaseParasite"/>
        </authorList>
    </citation>
    <scope>IDENTIFICATION</scope>
</reference>
<keyword evidence="2" id="KW-1185">Reference proteome</keyword>